<organism evidence="2 3">
    <name type="scientific">Nitrospina watsonii</name>
    <dbReference type="NCBI Taxonomy" id="1323948"/>
    <lineage>
        <taxon>Bacteria</taxon>
        <taxon>Pseudomonadati</taxon>
        <taxon>Nitrospinota/Tectimicrobiota group</taxon>
        <taxon>Nitrospinota</taxon>
        <taxon>Nitrospinia</taxon>
        <taxon>Nitrospinales</taxon>
        <taxon>Nitrospinaceae</taxon>
        <taxon>Nitrospina</taxon>
    </lineage>
</organism>
<feature type="transmembrane region" description="Helical" evidence="1">
    <location>
        <begin position="71"/>
        <end position="90"/>
    </location>
</feature>
<accession>A0ABN8VX48</accession>
<keyword evidence="3" id="KW-1185">Reference proteome</keyword>
<gene>
    <name evidence="2" type="ORF">NSPWAT_0628</name>
</gene>
<sequence length="127" mass="14621">MEPLQRSRLWWTLGYVQIAFIVVVSVIPAPQLPDLGIDWLDKVLHFTAYLGLMLWFVQINPPDRYGFWMRLFIKLGLALEIVQGLIGYRMLDFWDMGANVAGVLAGWALGRAGVNRILVHVERVWLQ</sequence>
<name>A0ABN8VX48_9BACT</name>
<keyword evidence="1" id="KW-1133">Transmembrane helix</keyword>
<evidence type="ECO:0000313" key="2">
    <source>
        <dbReference type="EMBL" id="CAI2717487.1"/>
    </source>
</evidence>
<reference evidence="2 3" key="1">
    <citation type="submission" date="2022-09" db="EMBL/GenBank/DDBJ databases">
        <authorList>
            <person name="Kop L."/>
        </authorList>
    </citation>
    <scope>NUCLEOTIDE SEQUENCE [LARGE SCALE GENOMIC DNA]</scope>
    <source>
        <strain evidence="2 3">347</strain>
    </source>
</reference>
<keyword evidence="1" id="KW-0812">Transmembrane</keyword>
<dbReference type="EMBL" id="OX336137">
    <property type="protein sequence ID" value="CAI2717487.1"/>
    <property type="molecule type" value="Genomic_DNA"/>
</dbReference>
<feature type="transmembrane region" description="Helical" evidence="1">
    <location>
        <begin position="43"/>
        <end position="59"/>
    </location>
</feature>
<proteinExistence type="predicted"/>
<evidence type="ECO:0000256" key="1">
    <source>
        <dbReference type="SAM" id="Phobius"/>
    </source>
</evidence>
<feature type="transmembrane region" description="Helical" evidence="1">
    <location>
        <begin position="12"/>
        <end position="31"/>
    </location>
</feature>
<evidence type="ECO:0000313" key="3">
    <source>
        <dbReference type="Proteomes" id="UP001157733"/>
    </source>
</evidence>
<keyword evidence="1" id="KW-0472">Membrane</keyword>
<dbReference type="Proteomes" id="UP001157733">
    <property type="component" value="Chromosome"/>
</dbReference>
<protein>
    <submittedName>
        <fullName evidence="2">VanZ domain-containing protein</fullName>
    </submittedName>
</protein>
<dbReference type="RefSeq" id="WP_282010424.1">
    <property type="nucleotide sequence ID" value="NZ_OX336137.1"/>
</dbReference>